<accession>A0A4U3KPN5</accession>
<dbReference type="EMBL" id="SZQL01000041">
    <property type="protein sequence ID" value="TKK64168.1"/>
    <property type="molecule type" value="Genomic_DNA"/>
</dbReference>
<sequence length="166" mass="19037">MSVAVQPPLHKANVGSSSLKKYVLTLSKNFMSTHPKAGQPTNFFIKVQQGEKIHTIRGNYELWQKRISEINNGKAVLCIREWSGKPYRSAQTELMQLNKVGLQKIEWTPLGWFIDGVESDVRTKKLARNDGLSLEDFAAWFKGGIVMEDKYNMEPMAIIHFTDFRY</sequence>
<dbReference type="OrthoDB" id="964935at2"/>
<reference evidence="1 2" key="1">
    <citation type="submission" date="2019-05" db="EMBL/GenBank/DDBJ databases">
        <title>Panacibacter sp. strain 17mud1-8 Genome sequencing and assembly.</title>
        <authorList>
            <person name="Chhetri G."/>
        </authorList>
    </citation>
    <scope>NUCLEOTIDE SEQUENCE [LARGE SCALE GENOMIC DNA]</scope>
    <source>
        <strain evidence="1 2">17mud1-8</strain>
    </source>
</reference>
<gene>
    <name evidence="1" type="ORF">FC093_23110</name>
</gene>
<keyword evidence="2" id="KW-1185">Reference proteome</keyword>
<organism evidence="1 2">
    <name type="scientific">Ilyomonas limi</name>
    <dbReference type="NCBI Taxonomy" id="2575867"/>
    <lineage>
        <taxon>Bacteria</taxon>
        <taxon>Pseudomonadati</taxon>
        <taxon>Bacteroidota</taxon>
        <taxon>Chitinophagia</taxon>
        <taxon>Chitinophagales</taxon>
        <taxon>Chitinophagaceae</taxon>
        <taxon>Ilyomonas</taxon>
    </lineage>
</organism>
<dbReference type="Proteomes" id="UP000305848">
    <property type="component" value="Unassembled WGS sequence"/>
</dbReference>
<evidence type="ECO:0000313" key="1">
    <source>
        <dbReference type="EMBL" id="TKK64168.1"/>
    </source>
</evidence>
<dbReference type="AlphaFoldDB" id="A0A4U3KPN5"/>
<comment type="caution">
    <text evidence="1">The sequence shown here is derived from an EMBL/GenBank/DDBJ whole genome shotgun (WGS) entry which is preliminary data.</text>
</comment>
<protein>
    <recommendedName>
        <fullName evidence="3">ASCH domain-containing protein</fullName>
    </recommendedName>
</protein>
<evidence type="ECO:0000313" key="2">
    <source>
        <dbReference type="Proteomes" id="UP000305848"/>
    </source>
</evidence>
<proteinExistence type="predicted"/>
<evidence type="ECO:0008006" key="3">
    <source>
        <dbReference type="Google" id="ProtNLM"/>
    </source>
</evidence>
<name>A0A4U3KPN5_9BACT</name>